<dbReference type="Gene3D" id="3.40.50.300">
    <property type="entry name" value="P-loop containing nucleotide triphosphate hydrolases"/>
    <property type="match status" value="1"/>
</dbReference>
<dbReference type="EMBL" id="JBHPBY010000333">
    <property type="protein sequence ID" value="MFC1852569.1"/>
    <property type="molecule type" value="Genomic_DNA"/>
</dbReference>
<dbReference type="InterPro" id="IPR027417">
    <property type="entry name" value="P-loop_NTPase"/>
</dbReference>
<keyword evidence="1 3" id="KW-0597">Phosphoprotein</keyword>
<evidence type="ECO:0000256" key="2">
    <source>
        <dbReference type="ARBA" id="ARBA00023012"/>
    </source>
</evidence>
<dbReference type="CDD" id="cd17536">
    <property type="entry name" value="REC_YesN-like"/>
    <property type="match status" value="1"/>
</dbReference>
<dbReference type="InterPro" id="IPR050595">
    <property type="entry name" value="Bact_response_regulator"/>
</dbReference>
<sequence length="410" mass="46376">MAVITFFSAKYCNGPGIAREVASKLGYTFMDEEEVLLETSRRFPVSVEKLKRTLQGKPSIFAKFTLEKERNVAYMQAALANIVQTDKMVYIGFGSHLLPRDVPHILKVCILANRAFRIERASANQGISEKEALQVIKSEDLALIEWTRYLSDRGPWDQRLYDIKIPIHKTTEAEAVQLVMENADKPALKTTEMSRMALDDHVLATKINIALVKEGHNTHDLQVNCTDGNAVIKVNKYVIRLEHLQNELIKIAQAVPGVKSATSRVGPKFSQPDIYHKFNFELPSKVLLVDDEREFVQTLSERLQMREFGTSIVYNGEEALDVLEDDVPDVMILDLRMPGIDGFEVLRRVKKQHPHVKVIILTGHGSETDEKLAKELGAFAYLNKPVDIDVLAKTMKEAYQKLQEETSAED</sequence>
<dbReference type="InterPro" id="IPR001789">
    <property type="entry name" value="Sig_transdc_resp-reg_receiver"/>
</dbReference>
<accession>A0ABV6Z2D6</accession>
<name>A0ABV6Z2D6_UNCC1</name>
<dbReference type="PANTHER" id="PTHR44591">
    <property type="entry name" value="STRESS RESPONSE REGULATOR PROTEIN 1"/>
    <property type="match status" value="1"/>
</dbReference>
<keyword evidence="2" id="KW-0902">Two-component regulatory system</keyword>
<protein>
    <submittedName>
        <fullName evidence="5">Response regulator</fullName>
    </submittedName>
</protein>
<evidence type="ECO:0000256" key="3">
    <source>
        <dbReference type="PROSITE-ProRule" id="PRU00169"/>
    </source>
</evidence>
<dbReference type="Pfam" id="PF00072">
    <property type="entry name" value="Response_reg"/>
    <property type="match status" value="1"/>
</dbReference>
<reference evidence="5 6" key="1">
    <citation type="submission" date="2024-09" db="EMBL/GenBank/DDBJ databases">
        <title>Laminarin stimulates single cell rates of sulfate reduction while oxygen inhibits transcriptomic activity in coastal marine sediment.</title>
        <authorList>
            <person name="Lindsay M."/>
            <person name="Orcutt B."/>
            <person name="Emerson D."/>
            <person name="Stepanauskas R."/>
            <person name="D'Angelo T."/>
        </authorList>
    </citation>
    <scope>NUCLEOTIDE SEQUENCE [LARGE SCALE GENOMIC DNA]</scope>
    <source>
        <strain evidence="5">SAG AM-311-K15</strain>
    </source>
</reference>
<dbReference type="Pfam" id="PF13189">
    <property type="entry name" value="Cytidylate_kin2"/>
    <property type="match status" value="1"/>
</dbReference>
<feature type="modified residue" description="4-aspartylphosphate" evidence="3">
    <location>
        <position position="334"/>
    </location>
</feature>
<evidence type="ECO:0000313" key="6">
    <source>
        <dbReference type="Proteomes" id="UP001594351"/>
    </source>
</evidence>
<evidence type="ECO:0000256" key="1">
    <source>
        <dbReference type="ARBA" id="ARBA00022553"/>
    </source>
</evidence>
<dbReference type="InterPro" id="IPR011006">
    <property type="entry name" value="CheY-like_superfamily"/>
</dbReference>
<comment type="caution">
    <text evidence="5">The sequence shown here is derived from an EMBL/GenBank/DDBJ whole genome shotgun (WGS) entry which is preliminary data.</text>
</comment>
<dbReference type="Proteomes" id="UP001594351">
    <property type="component" value="Unassembled WGS sequence"/>
</dbReference>
<dbReference type="Gene3D" id="3.40.50.2300">
    <property type="match status" value="1"/>
</dbReference>
<evidence type="ECO:0000259" key="4">
    <source>
        <dbReference type="PROSITE" id="PS50110"/>
    </source>
</evidence>
<gene>
    <name evidence="5" type="ORF">ACFL27_20420</name>
</gene>
<feature type="domain" description="Response regulatory" evidence="4">
    <location>
        <begin position="285"/>
        <end position="399"/>
    </location>
</feature>
<organism evidence="5 6">
    <name type="scientific">candidate division CSSED10-310 bacterium</name>
    <dbReference type="NCBI Taxonomy" id="2855610"/>
    <lineage>
        <taxon>Bacteria</taxon>
        <taxon>Bacteria division CSSED10-310</taxon>
    </lineage>
</organism>
<dbReference type="PROSITE" id="PS50110">
    <property type="entry name" value="RESPONSE_REGULATORY"/>
    <property type="match status" value="1"/>
</dbReference>
<dbReference type="SMART" id="SM00448">
    <property type="entry name" value="REC"/>
    <property type="match status" value="1"/>
</dbReference>
<proteinExistence type="predicted"/>
<evidence type="ECO:0000313" key="5">
    <source>
        <dbReference type="EMBL" id="MFC1852569.1"/>
    </source>
</evidence>
<dbReference type="PANTHER" id="PTHR44591:SF14">
    <property type="entry name" value="PROTEIN PILG"/>
    <property type="match status" value="1"/>
</dbReference>
<keyword evidence="6" id="KW-1185">Reference proteome</keyword>
<dbReference type="SUPFAM" id="SSF52172">
    <property type="entry name" value="CheY-like"/>
    <property type="match status" value="1"/>
</dbReference>